<comment type="subcellular location">
    <subcellularLocation>
        <location evidence="1">Membrane</location>
        <topology evidence="1">Single-pass membrane protein</topology>
    </subcellularLocation>
</comment>
<dbReference type="EC" id="2.4.1.-" evidence="8"/>
<protein>
    <recommendedName>
        <fullName evidence="8">Glycosyltransferase family 92 protein</fullName>
        <ecNumber evidence="8">2.4.1.-</ecNumber>
    </recommendedName>
</protein>
<evidence type="ECO:0000256" key="2">
    <source>
        <dbReference type="ARBA" id="ARBA00007647"/>
    </source>
</evidence>
<name>A0A8S3U7U7_MYTED</name>
<organism evidence="9 10">
    <name type="scientific">Mytilus edulis</name>
    <name type="common">Blue mussel</name>
    <dbReference type="NCBI Taxonomy" id="6550"/>
    <lineage>
        <taxon>Eukaryota</taxon>
        <taxon>Metazoa</taxon>
        <taxon>Spiralia</taxon>
        <taxon>Lophotrochozoa</taxon>
        <taxon>Mollusca</taxon>
        <taxon>Bivalvia</taxon>
        <taxon>Autobranchia</taxon>
        <taxon>Pteriomorphia</taxon>
        <taxon>Mytilida</taxon>
        <taxon>Mytiloidea</taxon>
        <taxon>Mytilidae</taxon>
        <taxon>Mytilinae</taxon>
        <taxon>Mytilus</taxon>
    </lineage>
</organism>
<dbReference type="Pfam" id="PF01697">
    <property type="entry name" value="Glyco_transf_92"/>
    <property type="match status" value="1"/>
</dbReference>
<dbReference type="GO" id="GO:0005737">
    <property type="term" value="C:cytoplasm"/>
    <property type="evidence" value="ECO:0007669"/>
    <property type="project" value="TreeGrafter"/>
</dbReference>
<evidence type="ECO:0000313" key="9">
    <source>
        <dbReference type="EMBL" id="CAG2241932.1"/>
    </source>
</evidence>
<evidence type="ECO:0000256" key="4">
    <source>
        <dbReference type="ARBA" id="ARBA00022679"/>
    </source>
</evidence>
<proteinExistence type="inferred from homology"/>
<evidence type="ECO:0000313" key="10">
    <source>
        <dbReference type="Proteomes" id="UP000683360"/>
    </source>
</evidence>
<dbReference type="Proteomes" id="UP000683360">
    <property type="component" value="Unassembled WGS sequence"/>
</dbReference>
<comment type="caution">
    <text evidence="9">The sequence shown here is derived from an EMBL/GenBank/DDBJ whole genome shotgun (WGS) entry which is preliminary data.</text>
</comment>
<keyword evidence="7" id="KW-0472">Membrane</keyword>
<dbReference type="InterPro" id="IPR008166">
    <property type="entry name" value="Glyco_transf_92"/>
</dbReference>
<comment type="similarity">
    <text evidence="2 8">Belongs to the glycosyltransferase 92 family.</text>
</comment>
<dbReference type="OrthoDB" id="6061442at2759"/>
<evidence type="ECO:0000256" key="5">
    <source>
        <dbReference type="ARBA" id="ARBA00022692"/>
    </source>
</evidence>
<dbReference type="GO" id="GO:0016757">
    <property type="term" value="F:glycosyltransferase activity"/>
    <property type="evidence" value="ECO:0007669"/>
    <property type="project" value="UniProtKB-UniRule"/>
</dbReference>
<evidence type="ECO:0000256" key="3">
    <source>
        <dbReference type="ARBA" id="ARBA00022676"/>
    </source>
</evidence>
<dbReference type="AlphaFoldDB" id="A0A8S3U7U7"/>
<dbReference type="GO" id="GO:0016020">
    <property type="term" value="C:membrane"/>
    <property type="evidence" value="ECO:0007669"/>
    <property type="project" value="UniProtKB-SubCell"/>
</dbReference>
<dbReference type="PANTHER" id="PTHR21461">
    <property type="entry name" value="GLYCOSYLTRANSFERASE FAMILY 92 PROTEIN"/>
    <property type="match status" value="1"/>
</dbReference>
<dbReference type="PANTHER" id="PTHR21461:SF69">
    <property type="entry name" value="GLYCOSYLTRANSFERASE FAMILY 92 PROTEIN"/>
    <property type="match status" value="1"/>
</dbReference>
<keyword evidence="4 8" id="KW-0808">Transferase</keyword>
<reference evidence="9" key="1">
    <citation type="submission" date="2021-03" db="EMBL/GenBank/DDBJ databases">
        <authorList>
            <person name="Bekaert M."/>
        </authorList>
    </citation>
    <scope>NUCLEOTIDE SEQUENCE</scope>
</reference>
<accession>A0A8S3U7U7</accession>
<keyword evidence="5" id="KW-0812">Transmembrane</keyword>
<evidence type="ECO:0000256" key="1">
    <source>
        <dbReference type="ARBA" id="ARBA00004167"/>
    </source>
</evidence>
<evidence type="ECO:0000256" key="8">
    <source>
        <dbReference type="RuleBase" id="RU366017"/>
    </source>
</evidence>
<gene>
    <name evidence="9" type="ORF">MEDL_54117</name>
</gene>
<keyword evidence="3 8" id="KW-0328">Glycosyltransferase</keyword>
<keyword evidence="6" id="KW-1133">Transmembrane helix</keyword>
<evidence type="ECO:0000256" key="6">
    <source>
        <dbReference type="ARBA" id="ARBA00022989"/>
    </source>
</evidence>
<keyword evidence="10" id="KW-1185">Reference proteome</keyword>
<dbReference type="EMBL" id="CAJPWZ010002604">
    <property type="protein sequence ID" value="CAG2241932.1"/>
    <property type="molecule type" value="Genomic_DNA"/>
</dbReference>
<sequence length="194" mass="22893">MADLIARQFQCSVQNIGFRMVNIQLVGKMESCSISYNLHPVLYPEIKENGFGICAKIAYNYLNPLHLIEWFEYQKMMGVDMVLISVQSLNKDAYKVLRYYEKEGITTLISFPNDMPGKLEDLHLQHWHYHQSSHDEQVAVYSCKEFFQGFAFVAIIDFDEIIVSDRFSEYTELLMVTILRKRIWYMFLVLKLFT</sequence>
<evidence type="ECO:0000256" key="7">
    <source>
        <dbReference type="ARBA" id="ARBA00023136"/>
    </source>
</evidence>